<name>A0ABX5EPQ2_9BACL</name>
<evidence type="ECO:0000313" key="2">
    <source>
        <dbReference type="EMBL" id="PRZ13221.1"/>
    </source>
</evidence>
<protein>
    <submittedName>
        <fullName evidence="2">Endoribonuclease L-PSP</fullName>
    </submittedName>
</protein>
<dbReference type="PANTHER" id="PTHR11803:SF39">
    <property type="entry name" value="2-IMINOBUTANOATE_2-IMINOPROPANOATE DEAMINASE"/>
    <property type="match status" value="1"/>
</dbReference>
<dbReference type="PANTHER" id="PTHR11803">
    <property type="entry name" value="2-IMINOBUTANOATE/2-IMINOPROPANOATE DEAMINASE RIDA"/>
    <property type="match status" value="1"/>
</dbReference>
<dbReference type="NCBIfam" id="TIGR00004">
    <property type="entry name" value="Rid family detoxifying hydrolase"/>
    <property type="match status" value="1"/>
</dbReference>
<dbReference type="InterPro" id="IPR006175">
    <property type="entry name" value="YjgF/YER057c/UK114"/>
</dbReference>
<gene>
    <name evidence="2" type="ORF">CLV36_10928</name>
</gene>
<comment type="similarity">
    <text evidence="1">Belongs to the RutC family.</text>
</comment>
<dbReference type="SUPFAM" id="SSF55298">
    <property type="entry name" value="YjgF-like"/>
    <property type="match status" value="1"/>
</dbReference>
<comment type="caution">
    <text evidence="2">The sequence shown here is derived from an EMBL/GenBank/DDBJ whole genome shotgun (WGS) entry which is preliminary data.</text>
</comment>
<keyword evidence="3" id="KW-1185">Reference proteome</keyword>
<dbReference type="InterPro" id="IPR035959">
    <property type="entry name" value="RutC-like_sf"/>
</dbReference>
<dbReference type="RefSeq" id="WP_106342737.1">
    <property type="nucleotide sequence ID" value="NZ_PVTZ01000009.1"/>
</dbReference>
<dbReference type="InterPro" id="IPR019897">
    <property type="entry name" value="RidA_CS"/>
</dbReference>
<organism evidence="2 3">
    <name type="scientific">Laceyella sediminis</name>
    <dbReference type="NCBI Taxonomy" id="573074"/>
    <lineage>
        <taxon>Bacteria</taxon>
        <taxon>Bacillati</taxon>
        <taxon>Bacillota</taxon>
        <taxon>Bacilli</taxon>
        <taxon>Bacillales</taxon>
        <taxon>Thermoactinomycetaceae</taxon>
        <taxon>Laceyella</taxon>
    </lineage>
</organism>
<dbReference type="Gene3D" id="3.30.1330.40">
    <property type="entry name" value="RutC-like"/>
    <property type="match status" value="1"/>
</dbReference>
<accession>A0ABX5EPQ2</accession>
<dbReference type="Pfam" id="PF01042">
    <property type="entry name" value="Ribonuc_L-PSP"/>
    <property type="match status" value="1"/>
</dbReference>
<dbReference type="InterPro" id="IPR006056">
    <property type="entry name" value="RidA"/>
</dbReference>
<evidence type="ECO:0000313" key="3">
    <source>
        <dbReference type="Proteomes" id="UP000238836"/>
    </source>
</evidence>
<evidence type="ECO:0000256" key="1">
    <source>
        <dbReference type="ARBA" id="ARBA00010552"/>
    </source>
</evidence>
<sequence>MLVKVETSNAPQAIGPYVQAMEMGDLIFTSGQIPLTPAGELVGKGIEEQTHQVLKNIQAVLLAAGSDLNHVIKTTLFIKDMNQFQIINRIYAEYFNEHKPARSCVEVARLPKDVLIEMEVIARKR</sequence>
<reference evidence="2 3" key="1">
    <citation type="submission" date="2018-03" db="EMBL/GenBank/DDBJ databases">
        <title>Genomic Encyclopedia of Archaeal and Bacterial Type Strains, Phase II (KMG-II): from individual species to whole genera.</title>
        <authorList>
            <person name="Goeker M."/>
        </authorList>
    </citation>
    <scope>NUCLEOTIDE SEQUENCE [LARGE SCALE GENOMIC DNA]</scope>
    <source>
        <strain evidence="2 3">RHA1</strain>
    </source>
</reference>
<dbReference type="Proteomes" id="UP000238836">
    <property type="component" value="Unassembled WGS sequence"/>
</dbReference>
<dbReference type="CDD" id="cd00448">
    <property type="entry name" value="YjgF_YER057c_UK114_family"/>
    <property type="match status" value="1"/>
</dbReference>
<dbReference type="PROSITE" id="PS01094">
    <property type="entry name" value="UPF0076"/>
    <property type="match status" value="1"/>
</dbReference>
<dbReference type="EMBL" id="PVTZ01000009">
    <property type="protein sequence ID" value="PRZ13221.1"/>
    <property type="molecule type" value="Genomic_DNA"/>
</dbReference>
<proteinExistence type="inferred from homology"/>